<protein>
    <recommendedName>
        <fullName evidence="3">Phage tail protein</fullName>
    </recommendedName>
</protein>
<dbReference type="GO" id="GO:0033104">
    <property type="term" value="C:type VI protein secretion system complex"/>
    <property type="evidence" value="ECO:0007669"/>
    <property type="project" value="InterPro"/>
</dbReference>
<dbReference type="Pfam" id="PF17642">
    <property type="entry name" value="TssD"/>
    <property type="match status" value="1"/>
</dbReference>
<proteinExistence type="predicted"/>
<evidence type="ECO:0000313" key="1">
    <source>
        <dbReference type="EMBL" id="SFW69959.1"/>
    </source>
</evidence>
<sequence>MSFKAILNVGGKQVNILNVNYDLAQEVDATGRPSSVTRGGRINLTVESTGDSFFFEWMTNNFERKNGTITFIKRETDAKLKEVNFVEGYLVKYRENFDASGYNPLTETFTISCRELSCGGGEHVNQWV</sequence>
<dbReference type="InterPro" id="IPR041408">
    <property type="entry name" value="Hcp_Tssd"/>
</dbReference>
<dbReference type="EMBL" id="FPJE01000023">
    <property type="protein sequence ID" value="SFW69959.1"/>
    <property type="molecule type" value="Genomic_DNA"/>
</dbReference>
<reference evidence="1 2" key="1">
    <citation type="submission" date="2016-11" db="EMBL/GenBank/DDBJ databases">
        <authorList>
            <person name="Jaros S."/>
            <person name="Januszkiewicz K."/>
            <person name="Wedrychowicz H."/>
        </authorList>
    </citation>
    <scope>NUCLEOTIDE SEQUENCE [LARGE SCALE GENOMIC DNA]</scope>
    <source>
        <strain evidence="1 2">CGMCC 1.12145</strain>
    </source>
</reference>
<dbReference type="Proteomes" id="UP000182248">
    <property type="component" value="Unassembled WGS sequence"/>
</dbReference>
<evidence type="ECO:0008006" key="3">
    <source>
        <dbReference type="Google" id="ProtNLM"/>
    </source>
</evidence>
<name>A0A1K1RCR5_9FLAO</name>
<gene>
    <name evidence="1" type="ORF">SAMN02927921_03404</name>
</gene>
<dbReference type="OrthoDB" id="955509at2"/>
<accession>A0A1K1RCR5</accession>
<organism evidence="1 2">
    <name type="scientific">Sinomicrobium oceani</name>
    <dbReference type="NCBI Taxonomy" id="1150368"/>
    <lineage>
        <taxon>Bacteria</taxon>
        <taxon>Pseudomonadati</taxon>
        <taxon>Bacteroidota</taxon>
        <taxon>Flavobacteriia</taxon>
        <taxon>Flavobacteriales</taxon>
        <taxon>Flavobacteriaceae</taxon>
        <taxon>Sinomicrobium</taxon>
    </lineage>
</organism>
<keyword evidence="2" id="KW-1185">Reference proteome</keyword>
<evidence type="ECO:0000313" key="2">
    <source>
        <dbReference type="Proteomes" id="UP000182248"/>
    </source>
</evidence>
<dbReference type="AlphaFoldDB" id="A0A1K1RCR5"/>
<dbReference type="RefSeq" id="WP_072318617.1">
    <property type="nucleotide sequence ID" value="NZ_FPJE01000023.1"/>
</dbReference>